<reference evidence="1" key="1">
    <citation type="submission" date="2022-12" db="EMBL/GenBank/DDBJ databases">
        <title>Bacterial isolates from different developmental stages of Nematostella vectensis.</title>
        <authorList>
            <person name="Fraune S."/>
        </authorList>
    </citation>
    <scope>NUCLEOTIDE SEQUENCE</scope>
    <source>
        <strain evidence="1">G21630-S1</strain>
    </source>
</reference>
<sequence length="59" mass="6733">MAVQDFEMGLEVMKILFPPSRPNSKAIYRLGFVEDGQLVVDGEAFMRFRLKAEPGMLQK</sequence>
<evidence type="ECO:0000313" key="2">
    <source>
        <dbReference type="Proteomes" id="UP001069802"/>
    </source>
</evidence>
<evidence type="ECO:0000313" key="1">
    <source>
        <dbReference type="EMBL" id="MCZ4279670.1"/>
    </source>
</evidence>
<organism evidence="1 2">
    <name type="scientific">Kiloniella laminariae</name>
    <dbReference type="NCBI Taxonomy" id="454162"/>
    <lineage>
        <taxon>Bacteria</taxon>
        <taxon>Pseudomonadati</taxon>
        <taxon>Pseudomonadota</taxon>
        <taxon>Alphaproteobacteria</taxon>
        <taxon>Rhodospirillales</taxon>
        <taxon>Kiloniellaceae</taxon>
        <taxon>Kiloniella</taxon>
    </lineage>
</organism>
<dbReference type="RefSeq" id="WP_269421870.1">
    <property type="nucleotide sequence ID" value="NZ_JAPWGY010000001.1"/>
</dbReference>
<dbReference type="Proteomes" id="UP001069802">
    <property type="component" value="Unassembled WGS sequence"/>
</dbReference>
<accession>A0ABT4LEZ3</accession>
<gene>
    <name evidence="1" type="ORF">O4H49_02695</name>
</gene>
<name>A0ABT4LEZ3_9PROT</name>
<keyword evidence="2" id="KW-1185">Reference proteome</keyword>
<comment type="caution">
    <text evidence="1">The sequence shown here is derived from an EMBL/GenBank/DDBJ whole genome shotgun (WGS) entry which is preliminary data.</text>
</comment>
<proteinExistence type="predicted"/>
<dbReference type="EMBL" id="JAPWGY010000001">
    <property type="protein sequence ID" value="MCZ4279670.1"/>
    <property type="molecule type" value="Genomic_DNA"/>
</dbReference>
<protein>
    <submittedName>
        <fullName evidence="1">Uncharacterized protein</fullName>
    </submittedName>
</protein>